<dbReference type="SUPFAM" id="SSF53850">
    <property type="entry name" value="Periplasmic binding protein-like II"/>
    <property type="match status" value="1"/>
</dbReference>
<evidence type="ECO:0000313" key="5">
    <source>
        <dbReference type="Proteomes" id="UP000186513"/>
    </source>
</evidence>
<dbReference type="Proteomes" id="UP000186513">
    <property type="component" value="Unassembled WGS sequence"/>
</dbReference>
<feature type="domain" description="Solute-binding protein family 3/N-terminal" evidence="3">
    <location>
        <begin position="32"/>
        <end position="242"/>
    </location>
</feature>
<accession>A0A1K2HRR6</accession>
<dbReference type="RefSeq" id="WP_084658769.1">
    <property type="nucleotide sequence ID" value="NZ_FPKR01000014.1"/>
</dbReference>
<gene>
    <name evidence="4" type="ORF">SAMN02745887_03286</name>
</gene>
<dbReference type="AlphaFoldDB" id="A0A1K2HRR6"/>
<dbReference type="OrthoDB" id="7354650at2"/>
<protein>
    <submittedName>
        <fullName evidence="4">Polar amino acid transport system substrate-binding protein</fullName>
    </submittedName>
</protein>
<feature type="chain" id="PRO_5013199279" evidence="2">
    <location>
        <begin position="22"/>
        <end position="243"/>
    </location>
</feature>
<dbReference type="InterPro" id="IPR001638">
    <property type="entry name" value="Solute-binding_3/MltF_N"/>
</dbReference>
<dbReference type="PANTHER" id="PTHR35936:SF25">
    <property type="entry name" value="ABC TRANSPORTER SUBSTRATE-BINDING PROTEIN"/>
    <property type="match status" value="1"/>
</dbReference>
<evidence type="ECO:0000259" key="3">
    <source>
        <dbReference type="Pfam" id="PF00497"/>
    </source>
</evidence>
<dbReference type="Gene3D" id="3.40.190.10">
    <property type="entry name" value="Periplasmic binding protein-like II"/>
    <property type="match status" value="2"/>
</dbReference>
<evidence type="ECO:0000256" key="1">
    <source>
        <dbReference type="ARBA" id="ARBA00022729"/>
    </source>
</evidence>
<name>A0A1K2HRR6_9NEIS</name>
<proteinExistence type="predicted"/>
<keyword evidence="1 2" id="KW-0732">Signal</keyword>
<organism evidence="4 5">
    <name type="scientific">Chitinimonas taiwanensis DSM 18899</name>
    <dbReference type="NCBI Taxonomy" id="1121279"/>
    <lineage>
        <taxon>Bacteria</taxon>
        <taxon>Pseudomonadati</taxon>
        <taxon>Pseudomonadota</taxon>
        <taxon>Betaproteobacteria</taxon>
        <taxon>Neisseriales</taxon>
        <taxon>Chitinibacteraceae</taxon>
        <taxon>Chitinimonas</taxon>
    </lineage>
</organism>
<dbReference type="EMBL" id="FPKR01000014">
    <property type="protein sequence ID" value="SFZ78962.1"/>
    <property type="molecule type" value="Genomic_DNA"/>
</dbReference>
<reference evidence="4 5" key="1">
    <citation type="submission" date="2016-11" db="EMBL/GenBank/DDBJ databases">
        <authorList>
            <person name="Jaros S."/>
            <person name="Januszkiewicz K."/>
            <person name="Wedrychowicz H."/>
        </authorList>
    </citation>
    <scope>NUCLEOTIDE SEQUENCE [LARGE SCALE GENOMIC DNA]</scope>
    <source>
        <strain evidence="4 5">DSM 18899</strain>
    </source>
</reference>
<dbReference type="Pfam" id="PF00497">
    <property type="entry name" value="SBP_bac_3"/>
    <property type="match status" value="1"/>
</dbReference>
<evidence type="ECO:0000256" key="2">
    <source>
        <dbReference type="SAM" id="SignalP"/>
    </source>
</evidence>
<evidence type="ECO:0000313" key="4">
    <source>
        <dbReference type="EMBL" id="SFZ78962.1"/>
    </source>
</evidence>
<dbReference type="PANTHER" id="PTHR35936">
    <property type="entry name" value="MEMBRANE-BOUND LYTIC MUREIN TRANSGLYCOSYLASE F"/>
    <property type="match status" value="1"/>
</dbReference>
<dbReference type="STRING" id="1121279.SAMN02745887_03286"/>
<keyword evidence="5" id="KW-1185">Reference proteome</keyword>
<feature type="signal peptide" evidence="2">
    <location>
        <begin position="1"/>
        <end position="21"/>
    </location>
</feature>
<sequence length="243" mass="26915">MTRLGSGFLCGLYGLSLLAQASEPDKLLHVVGDHAPPFRIVVQGNCSGIYCDVMQALAKRSGYRLKFSEVPPKRALMMMEQGQADLMLGPNRSSEREQFMHYLHASFPPANKAFYVRPGGANIQRYEDLDGLLVSVEAGKKFFDQFDADTRMRRDLCNDSLTALRKVAAARSDVALLPEQEGDWLLRREGLALQKASWVVAGKPSYIAFSRRSAQQDAIPALEAAFLAMQADGSLQAILARYR</sequence>